<dbReference type="RefSeq" id="WP_183601374.1">
    <property type="nucleotide sequence ID" value="NZ_JACHXK010000007.1"/>
</dbReference>
<gene>
    <name evidence="1" type="ORF">FHS18_003584</name>
</gene>
<dbReference type="Proteomes" id="UP000570361">
    <property type="component" value="Unassembled WGS sequence"/>
</dbReference>
<comment type="caution">
    <text evidence="1">The sequence shown here is derived from an EMBL/GenBank/DDBJ whole genome shotgun (WGS) entry which is preliminary data.</text>
</comment>
<dbReference type="PANTHER" id="PTHR36848:SF2">
    <property type="entry name" value="SECRETED PROTEIN"/>
    <property type="match status" value="1"/>
</dbReference>
<sequence>MKKELTFLSFWAINDSLHLGRLNRQLDDMRAAGFDGVVFHPRQYPDDPPYLSDSYFSLVSEVILYAKSIGMTFWIYDENGWPSGIAGGDVLLRRPECRCEWIEWEEQEDGGKIRFGSKQAVSSLDGEATALFLQLTYDGYRTGLTPEAFGHVAGFFSDEVAFLDGHGLTLKTGAIPWDARVVERYRSRFGGELLPLLPLLFTPGVDAELIRARYWELLTDLLADNFYRPVADWCAKYGKKFTAHLKAEEHPYFQLSYSGSCLEMLRFVETPAVDALERYPGNDYYPKIARSVAMQQGRDGALAEVMGGGGWGVSPEAFTNYMLWLAGHGIETFVVHLNQYRLGTQAIQDWPPSMPGHMTWRGAFPSLLDRIKETAARQPDLAADPELLIVVPTRGVMAGFVPREAMGMNEHDGSQAPDTEAARLSLAAVQLVEAIHRSGIHAELTEERTLEREGSVEGGKLCIGRRAYSRVLFAEGCLWFDEGIADRLITSGIDVLTPSDWREAMKACEEAAAGDTAYATADAEAESVNLADALSEAVSVTQDGWTIRKLPLRNQMPLEWETAADGRLTASIRLDQSLICTVPLKFFLHDRVESLLVNGRPLTLTPEGDGYSALWAASDADGSNDLASSHIMELVVTAVPAADGEPCPAAYVRGNFVVNSQSAWTVRDGRQLQTEGPFFLGPQESPPDSSNLIAAGYPFCDHPVTAAKSVWLPRLETACSLRLTGIAADAAFVSVDGRPIGWCWGPDWASAVPAGAYRAGETIIEVELYPSTFNAFGPHRHVDGDRHLVSPDQFKGVKNFADRPDAPDHTKSSQWHAIQLGLSGPIKIIAPPI</sequence>
<evidence type="ECO:0000313" key="2">
    <source>
        <dbReference type="Proteomes" id="UP000570361"/>
    </source>
</evidence>
<name>A0A7W5B0M6_9BACL</name>
<dbReference type="PANTHER" id="PTHR36848">
    <property type="entry name" value="DNA-BINDING PROTEIN (PUTATIVE SECRETED PROTEIN)-RELATED"/>
    <property type="match status" value="1"/>
</dbReference>
<organism evidence="1 2">
    <name type="scientific">Paenibacillus phyllosphaerae</name>
    <dbReference type="NCBI Taxonomy" id="274593"/>
    <lineage>
        <taxon>Bacteria</taxon>
        <taxon>Bacillati</taxon>
        <taxon>Bacillota</taxon>
        <taxon>Bacilli</taxon>
        <taxon>Bacillales</taxon>
        <taxon>Paenibacillaceae</taxon>
        <taxon>Paenibacillus</taxon>
    </lineage>
</organism>
<accession>A0A7W5B0M6</accession>
<dbReference type="AlphaFoldDB" id="A0A7W5B0M6"/>
<evidence type="ECO:0000313" key="1">
    <source>
        <dbReference type="EMBL" id="MBB3111516.1"/>
    </source>
</evidence>
<dbReference type="EMBL" id="JACHXK010000007">
    <property type="protein sequence ID" value="MBB3111516.1"/>
    <property type="molecule type" value="Genomic_DNA"/>
</dbReference>
<evidence type="ECO:0008006" key="3">
    <source>
        <dbReference type="Google" id="ProtNLM"/>
    </source>
</evidence>
<dbReference type="InterPro" id="IPR053161">
    <property type="entry name" value="Ulvan_degrading_GH"/>
</dbReference>
<keyword evidence="2" id="KW-1185">Reference proteome</keyword>
<proteinExistence type="predicted"/>
<reference evidence="1 2" key="1">
    <citation type="submission" date="2020-08" db="EMBL/GenBank/DDBJ databases">
        <title>Genomic Encyclopedia of Type Strains, Phase III (KMG-III): the genomes of soil and plant-associated and newly described type strains.</title>
        <authorList>
            <person name="Whitman W."/>
        </authorList>
    </citation>
    <scope>NUCLEOTIDE SEQUENCE [LARGE SCALE GENOMIC DNA]</scope>
    <source>
        <strain evidence="1 2">CECT 5862</strain>
    </source>
</reference>
<protein>
    <recommendedName>
        <fullName evidence="3">Alpha-L-rhamnosidase</fullName>
    </recommendedName>
</protein>